<sequence length="127" mass="14273">MTRTILGFVARPNKSAAENHCCTFCPDIFQDGLALQTHIKEIHGGTMPYVCKQCGKGYQSPSGLYYHTQASHEMRAFLCPICDARFTRKGSIKSHLMGVHNARQCPKCTALVKFQDYNHHVQLCTKP</sequence>
<dbReference type="InterPro" id="IPR013087">
    <property type="entry name" value="Znf_C2H2_type"/>
</dbReference>
<feature type="domain" description="C2H2-type" evidence="8">
    <location>
        <begin position="20"/>
        <end position="48"/>
    </location>
</feature>
<evidence type="ECO:0000256" key="7">
    <source>
        <dbReference type="PROSITE-ProRule" id="PRU00042"/>
    </source>
</evidence>
<proteinExistence type="predicted"/>
<keyword evidence="6" id="KW-0539">Nucleus</keyword>
<evidence type="ECO:0000256" key="1">
    <source>
        <dbReference type="ARBA" id="ARBA00004123"/>
    </source>
</evidence>
<evidence type="ECO:0000256" key="3">
    <source>
        <dbReference type="ARBA" id="ARBA00022737"/>
    </source>
</evidence>
<evidence type="ECO:0000256" key="5">
    <source>
        <dbReference type="ARBA" id="ARBA00022833"/>
    </source>
</evidence>
<keyword evidence="3" id="KW-0677">Repeat</keyword>
<evidence type="ECO:0000313" key="10">
    <source>
        <dbReference type="Proteomes" id="UP001233172"/>
    </source>
</evidence>
<comment type="caution">
    <text evidence="9">The sequence shown here is derived from an EMBL/GenBank/DDBJ whole genome shotgun (WGS) entry which is preliminary data.</text>
</comment>
<evidence type="ECO:0000256" key="4">
    <source>
        <dbReference type="ARBA" id="ARBA00022771"/>
    </source>
</evidence>
<feature type="domain" description="C2H2-type" evidence="8">
    <location>
        <begin position="77"/>
        <end position="105"/>
    </location>
</feature>
<evidence type="ECO:0000259" key="8">
    <source>
        <dbReference type="PROSITE" id="PS50157"/>
    </source>
</evidence>
<keyword evidence="2" id="KW-0479">Metal-binding</keyword>
<dbReference type="Pfam" id="PF13894">
    <property type="entry name" value="zf-C2H2_4"/>
    <property type="match status" value="1"/>
</dbReference>
<keyword evidence="10" id="KW-1185">Reference proteome</keyword>
<dbReference type="EMBL" id="JASAOG010000001">
    <property type="protein sequence ID" value="KAK0070103.1"/>
    <property type="molecule type" value="Genomic_DNA"/>
</dbReference>
<feature type="domain" description="C2H2-type" evidence="8">
    <location>
        <begin position="49"/>
        <end position="72"/>
    </location>
</feature>
<reference evidence="9" key="1">
    <citation type="journal article" date="2023" name="PLoS Negl. Trop. Dis.">
        <title>A genome sequence for Biomphalaria pfeifferi, the major vector snail for the human-infecting parasite Schistosoma mansoni.</title>
        <authorList>
            <person name="Bu L."/>
            <person name="Lu L."/>
            <person name="Laidemitt M.R."/>
            <person name="Zhang S.M."/>
            <person name="Mutuku M."/>
            <person name="Mkoji G."/>
            <person name="Steinauer M."/>
            <person name="Loker E.S."/>
        </authorList>
    </citation>
    <scope>NUCLEOTIDE SEQUENCE</scope>
    <source>
        <strain evidence="9">KasaAsao</strain>
    </source>
</reference>
<name>A0AAD8CCY4_BIOPF</name>
<keyword evidence="5" id="KW-0862">Zinc</keyword>
<reference evidence="9" key="2">
    <citation type="submission" date="2023-04" db="EMBL/GenBank/DDBJ databases">
        <authorList>
            <person name="Bu L."/>
            <person name="Lu L."/>
            <person name="Laidemitt M.R."/>
            <person name="Zhang S.M."/>
            <person name="Mutuku M."/>
            <person name="Mkoji G."/>
            <person name="Steinauer M."/>
            <person name="Loker E.S."/>
        </authorList>
    </citation>
    <scope>NUCLEOTIDE SEQUENCE</scope>
    <source>
        <strain evidence="9">KasaAsao</strain>
        <tissue evidence="9">Whole Snail</tissue>
    </source>
</reference>
<dbReference type="InterPro" id="IPR036236">
    <property type="entry name" value="Znf_C2H2_sf"/>
</dbReference>
<protein>
    <submittedName>
        <fullName evidence="9">Zinc finger protein Xfin</fullName>
    </submittedName>
</protein>
<dbReference type="InterPro" id="IPR050888">
    <property type="entry name" value="ZnF_C2H2-type_TF"/>
</dbReference>
<dbReference type="SMART" id="SM00355">
    <property type="entry name" value="ZnF_C2H2"/>
    <property type="match status" value="3"/>
</dbReference>
<dbReference type="Gene3D" id="3.30.160.60">
    <property type="entry name" value="Classic Zinc Finger"/>
    <property type="match status" value="2"/>
</dbReference>
<dbReference type="Proteomes" id="UP001233172">
    <property type="component" value="Unassembled WGS sequence"/>
</dbReference>
<comment type="subcellular location">
    <subcellularLocation>
        <location evidence="1">Nucleus</location>
    </subcellularLocation>
</comment>
<dbReference type="AlphaFoldDB" id="A0AAD8CCY4"/>
<dbReference type="Pfam" id="PF00096">
    <property type="entry name" value="zf-C2H2"/>
    <property type="match status" value="1"/>
</dbReference>
<evidence type="ECO:0000256" key="6">
    <source>
        <dbReference type="ARBA" id="ARBA00023242"/>
    </source>
</evidence>
<dbReference type="PROSITE" id="PS00028">
    <property type="entry name" value="ZINC_FINGER_C2H2_1"/>
    <property type="match status" value="3"/>
</dbReference>
<gene>
    <name evidence="9" type="ORF">Bpfe_000086</name>
</gene>
<dbReference type="SUPFAM" id="SSF57667">
    <property type="entry name" value="beta-beta-alpha zinc fingers"/>
    <property type="match status" value="1"/>
</dbReference>
<evidence type="ECO:0000313" key="9">
    <source>
        <dbReference type="EMBL" id="KAK0070103.1"/>
    </source>
</evidence>
<keyword evidence="4 7" id="KW-0863">Zinc-finger</keyword>
<organism evidence="9 10">
    <name type="scientific">Biomphalaria pfeifferi</name>
    <name type="common">Bloodfluke planorb</name>
    <name type="synonym">Freshwater snail</name>
    <dbReference type="NCBI Taxonomy" id="112525"/>
    <lineage>
        <taxon>Eukaryota</taxon>
        <taxon>Metazoa</taxon>
        <taxon>Spiralia</taxon>
        <taxon>Lophotrochozoa</taxon>
        <taxon>Mollusca</taxon>
        <taxon>Gastropoda</taxon>
        <taxon>Heterobranchia</taxon>
        <taxon>Euthyneura</taxon>
        <taxon>Panpulmonata</taxon>
        <taxon>Hygrophila</taxon>
        <taxon>Lymnaeoidea</taxon>
        <taxon>Planorbidae</taxon>
        <taxon>Biomphalaria</taxon>
    </lineage>
</organism>
<dbReference type="GO" id="GO:0008270">
    <property type="term" value="F:zinc ion binding"/>
    <property type="evidence" value="ECO:0007669"/>
    <property type="project" value="UniProtKB-KW"/>
</dbReference>
<accession>A0AAD8CCY4</accession>
<evidence type="ECO:0000256" key="2">
    <source>
        <dbReference type="ARBA" id="ARBA00022723"/>
    </source>
</evidence>
<dbReference type="PROSITE" id="PS50157">
    <property type="entry name" value="ZINC_FINGER_C2H2_2"/>
    <property type="match status" value="3"/>
</dbReference>
<dbReference type="GO" id="GO:0005634">
    <property type="term" value="C:nucleus"/>
    <property type="evidence" value="ECO:0007669"/>
    <property type="project" value="UniProtKB-SubCell"/>
</dbReference>
<dbReference type="PANTHER" id="PTHR24406">
    <property type="entry name" value="TRANSCRIPTIONAL REPRESSOR CTCFL-RELATED"/>
    <property type="match status" value="1"/>
</dbReference>